<comment type="caution">
    <text evidence="2">The sequence shown here is derived from an EMBL/GenBank/DDBJ whole genome shotgun (WGS) entry which is preliminary data.</text>
</comment>
<dbReference type="AlphaFoldDB" id="A0ABD3W9Q8"/>
<proteinExistence type="predicted"/>
<keyword evidence="1" id="KW-0812">Transmembrane</keyword>
<keyword evidence="1" id="KW-1133">Transmembrane helix</keyword>
<feature type="transmembrane region" description="Helical" evidence="1">
    <location>
        <begin position="90"/>
        <end position="110"/>
    </location>
</feature>
<evidence type="ECO:0000256" key="1">
    <source>
        <dbReference type="SAM" id="Phobius"/>
    </source>
</evidence>
<sequence>MQFALKLFPLFDLTKAKKIHLLFESQQPLHQNMEITRNEKFIRAYLTVNCSLIINRTEFTIQKADLLTSGLNLCSNVTRVPEAKPPSVDALMYIIVVLMFYTFSIVVLMVKYIHREKQEAQLFEYYHEFVARDQVKLTLCQKRAVLEKLLSETNQRLPIINKNSSKLKDVARNSYAKKETSV</sequence>
<reference evidence="2 3" key="1">
    <citation type="submission" date="2024-11" db="EMBL/GenBank/DDBJ databases">
        <title>Chromosome-level genome assembly of the freshwater bivalve Anodonta woodiana.</title>
        <authorList>
            <person name="Chen X."/>
        </authorList>
    </citation>
    <scope>NUCLEOTIDE SEQUENCE [LARGE SCALE GENOMIC DNA]</scope>
    <source>
        <strain evidence="2">MN2024</strain>
        <tissue evidence="2">Gills</tissue>
    </source>
</reference>
<evidence type="ECO:0000313" key="3">
    <source>
        <dbReference type="Proteomes" id="UP001634394"/>
    </source>
</evidence>
<evidence type="ECO:0000313" key="2">
    <source>
        <dbReference type="EMBL" id="KAL3869973.1"/>
    </source>
</evidence>
<dbReference type="EMBL" id="JBJQND010000008">
    <property type="protein sequence ID" value="KAL3869973.1"/>
    <property type="molecule type" value="Genomic_DNA"/>
</dbReference>
<dbReference type="Proteomes" id="UP001634394">
    <property type="component" value="Unassembled WGS sequence"/>
</dbReference>
<organism evidence="2 3">
    <name type="scientific">Sinanodonta woodiana</name>
    <name type="common">Chinese pond mussel</name>
    <name type="synonym">Anodonta woodiana</name>
    <dbReference type="NCBI Taxonomy" id="1069815"/>
    <lineage>
        <taxon>Eukaryota</taxon>
        <taxon>Metazoa</taxon>
        <taxon>Spiralia</taxon>
        <taxon>Lophotrochozoa</taxon>
        <taxon>Mollusca</taxon>
        <taxon>Bivalvia</taxon>
        <taxon>Autobranchia</taxon>
        <taxon>Heteroconchia</taxon>
        <taxon>Palaeoheterodonta</taxon>
        <taxon>Unionida</taxon>
        <taxon>Unionoidea</taxon>
        <taxon>Unionidae</taxon>
        <taxon>Unioninae</taxon>
        <taxon>Sinanodonta</taxon>
    </lineage>
</organism>
<accession>A0ABD3W9Q8</accession>
<gene>
    <name evidence="2" type="ORF">ACJMK2_042593</name>
</gene>
<protein>
    <submittedName>
        <fullName evidence="2">Uncharacterized protein</fullName>
    </submittedName>
</protein>
<keyword evidence="1" id="KW-0472">Membrane</keyword>
<keyword evidence="3" id="KW-1185">Reference proteome</keyword>
<name>A0ABD3W9Q8_SINWO</name>